<evidence type="ECO:0000256" key="15">
    <source>
        <dbReference type="ARBA" id="ARBA00023004"/>
    </source>
</evidence>
<dbReference type="EC" id="2.7.13.3" evidence="5"/>
<dbReference type="GO" id="GO:0046872">
    <property type="term" value="F:metal ion binding"/>
    <property type="evidence" value="ECO:0007669"/>
    <property type="project" value="UniProtKB-KW"/>
</dbReference>
<dbReference type="STRING" id="1146883.BLASA_2808"/>
<evidence type="ECO:0000259" key="22">
    <source>
        <dbReference type="PROSITE" id="PS50109"/>
    </source>
</evidence>
<evidence type="ECO:0000313" key="23">
    <source>
        <dbReference type="EMBL" id="CCG03679.1"/>
    </source>
</evidence>
<dbReference type="CDD" id="cd16917">
    <property type="entry name" value="HATPase_UhpB-NarQ-NarX-like"/>
    <property type="match status" value="1"/>
</dbReference>
<feature type="transmembrane region" description="Helical" evidence="21">
    <location>
        <begin position="225"/>
        <end position="245"/>
    </location>
</feature>
<comment type="catalytic activity">
    <reaction evidence="1">
        <text>ATP + protein L-histidine = ADP + protein N-phospho-L-histidine.</text>
        <dbReference type="EC" id="2.7.13.3"/>
    </reaction>
</comment>
<dbReference type="HOGENOM" id="CLU_021898_1_0_11"/>
<evidence type="ECO:0000256" key="7">
    <source>
        <dbReference type="ARBA" id="ARBA00022475"/>
    </source>
</evidence>
<evidence type="ECO:0000256" key="4">
    <source>
        <dbReference type="ARBA" id="ARBA00004651"/>
    </source>
</evidence>
<proteinExistence type="predicted"/>
<dbReference type="SMART" id="SM00387">
    <property type="entry name" value="HATPase_c"/>
    <property type="match status" value="1"/>
</dbReference>
<evidence type="ECO:0000256" key="6">
    <source>
        <dbReference type="ARBA" id="ARBA00017322"/>
    </source>
</evidence>
<dbReference type="InterPro" id="IPR011712">
    <property type="entry name" value="Sig_transdc_His_kin_sub3_dim/P"/>
</dbReference>
<dbReference type="InterPro" id="IPR004358">
    <property type="entry name" value="Sig_transdc_His_kin-like_C"/>
</dbReference>
<dbReference type="PROSITE" id="PS51257">
    <property type="entry name" value="PROKAR_LIPOPROTEIN"/>
    <property type="match status" value="1"/>
</dbReference>
<reference evidence="24" key="2">
    <citation type="submission" date="2012-02" db="EMBL/GenBank/DDBJ databases">
        <title>Complete genome sequence of Blastococcus saxobsidens strain DD2.</title>
        <authorList>
            <person name="Genoscope."/>
        </authorList>
    </citation>
    <scope>NUCLEOTIDE SEQUENCE [LARGE SCALE GENOMIC DNA]</scope>
    <source>
        <strain evidence="24">DD2</strain>
    </source>
</reference>
<keyword evidence="17" id="KW-0411">Iron-sulfur</keyword>
<keyword evidence="16" id="KW-0902">Two-component regulatory system</keyword>
<dbReference type="GO" id="GO:0046983">
    <property type="term" value="F:protein dimerization activity"/>
    <property type="evidence" value="ECO:0007669"/>
    <property type="project" value="InterPro"/>
</dbReference>
<evidence type="ECO:0000256" key="13">
    <source>
        <dbReference type="ARBA" id="ARBA00022777"/>
    </source>
</evidence>
<keyword evidence="14 21" id="KW-1133">Transmembrane helix</keyword>
<dbReference type="GO" id="GO:0005737">
    <property type="term" value="C:cytoplasm"/>
    <property type="evidence" value="ECO:0007669"/>
    <property type="project" value="UniProtKB-SubCell"/>
</dbReference>
<dbReference type="PROSITE" id="PS50109">
    <property type="entry name" value="HIS_KIN"/>
    <property type="match status" value="1"/>
</dbReference>
<dbReference type="AlphaFoldDB" id="H6RKR3"/>
<keyword evidence="7" id="KW-1003">Cell membrane</keyword>
<evidence type="ECO:0000256" key="10">
    <source>
        <dbReference type="ARBA" id="ARBA00022679"/>
    </source>
</evidence>
<evidence type="ECO:0000256" key="21">
    <source>
        <dbReference type="SAM" id="Phobius"/>
    </source>
</evidence>
<dbReference type="GO" id="GO:0051539">
    <property type="term" value="F:4 iron, 4 sulfur cluster binding"/>
    <property type="evidence" value="ECO:0007669"/>
    <property type="project" value="UniProtKB-KW"/>
</dbReference>
<dbReference type="EMBL" id="FO117623">
    <property type="protein sequence ID" value="CCG03679.1"/>
    <property type="molecule type" value="Genomic_DNA"/>
</dbReference>
<dbReference type="InterPro" id="IPR050482">
    <property type="entry name" value="Sensor_HK_TwoCompSys"/>
</dbReference>
<dbReference type="Gene3D" id="3.30.565.10">
    <property type="entry name" value="Histidine kinase-like ATPase, C-terminal domain"/>
    <property type="match status" value="1"/>
</dbReference>
<dbReference type="Pfam" id="PF02518">
    <property type="entry name" value="HATPase_c"/>
    <property type="match status" value="1"/>
</dbReference>
<dbReference type="GO" id="GO:0000155">
    <property type="term" value="F:phosphorelay sensor kinase activity"/>
    <property type="evidence" value="ECO:0007669"/>
    <property type="project" value="InterPro"/>
</dbReference>
<protein>
    <recommendedName>
        <fullName evidence="6">Oxygen sensor histidine kinase NreB</fullName>
        <ecNumber evidence="5">2.7.13.3</ecNumber>
    </recommendedName>
    <alternativeName>
        <fullName evidence="20">Nitrogen regulation protein B</fullName>
    </alternativeName>
</protein>
<keyword evidence="8" id="KW-0004">4Fe-4S</keyword>
<evidence type="ECO:0000256" key="2">
    <source>
        <dbReference type="ARBA" id="ARBA00001966"/>
    </source>
</evidence>
<evidence type="ECO:0000256" key="18">
    <source>
        <dbReference type="ARBA" id="ARBA00023136"/>
    </source>
</evidence>
<keyword evidence="11 21" id="KW-0812">Transmembrane</keyword>
<dbReference type="SUPFAM" id="SSF55874">
    <property type="entry name" value="ATPase domain of HSP90 chaperone/DNA topoisomerase II/histidine kinase"/>
    <property type="match status" value="1"/>
</dbReference>
<feature type="domain" description="Histidine kinase" evidence="22">
    <location>
        <begin position="581"/>
        <end position="664"/>
    </location>
</feature>
<feature type="transmembrane region" description="Helical" evidence="21">
    <location>
        <begin position="100"/>
        <end position="126"/>
    </location>
</feature>
<dbReference type="InterPro" id="IPR036890">
    <property type="entry name" value="HATPase_C_sf"/>
</dbReference>
<dbReference type="PRINTS" id="PR00344">
    <property type="entry name" value="BCTRLSENSOR"/>
</dbReference>
<keyword evidence="12" id="KW-0479">Metal-binding</keyword>
<evidence type="ECO:0000256" key="17">
    <source>
        <dbReference type="ARBA" id="ARBA00023014"/>
    </source>
</evidence>
<comment type="function">
    <text evidence="19">Member of the two-component regulatory system NreB/NreC involved in the control of dissimilatory nitrate/nitrite reduction in response to oxygen. NreB functions as a direct oxygen sensor histidine kinase which is autophosphorylated, in the absence of oxygen, probably at the conserved histidine residue, and transfers its phosphate group probably to a conserved aspartate residue of NreC. NreB/NreC activates the expression of the nitrate (narGHJI) and nitrite (nir) reductase operons, as well as the putative nitrate transporter gene narT.</text>
</comment>
<accession>H6RKR3</accession>
<feature type="transmembrane region" description="Helical" evidence="21">
    <location>
        <begin position="196"/>
        <end position="213"/>
    </location>
</feature>
<evidence type="ECO:0000256" key="12">
    <source>
        <dbReference type="ARBA" id="ARBA00022723"/>
    </source>
</evidence>
<keyword evidence="9" id="KW-0963">Cytoplasm</keyword>
<dbReference type="Gene3D" id="1.20.5.1930">
    <property type="match status" value="1"/>
</dbReference>
<reference evidence="23 24" key="1">
    <citation type="journal article" date="2012" name="J. Bacteriol.">
        <title>Genome Sequence of Blastococcus saxobsidens DD2, a Stone-Inhabiting Bacterium.</title>
        <authorList>
            <person name="Chouaia B."/>
            <person name="Crotti E."/>
            <person name="Brusetti L."/>
            <person name="Daffonchio D."/>
            <person name="Essoussi I."/>
            <person name="Nouioui I."/>
            <person name="Sbissi I."/>
            <person name="Ghodhbane-Gtari F."/>
            <person name="Gtari M."/>
            <person name="Vacherie B."/>
            <person name="Barbe V."/>
            <person name="Medigue C."/>
            <person name="Gury J."/>
            <person name="Pujic P."/>
            <person name="Normand P."/>
        </authorList>
    </citation>
    <scope>NUCLEOTIDE SEQUENCE [LARGE SCALE GENOMIC DNA]</scope>
    <source>
        <strain evidence="23 24">DD2</strain>
    </source>
</reference>
<keyword evidence="10 23" id="KW-0808">Transferase</keyword>
<comment type="cofactor">
    <cofactor evidence="2">
        <name>[4Fe-4S] cluster</name>
        <dbReference type="ChEBI" id="CHEBI:49883"/>
    </cofactor>
</comment>
<dbReference type="Pfam" id="PF07730">
    <property type="entry name" value="HisKA_3"/>
    <property type="match status" value="1"/>
</dbReference>
<feature type="transmembrane region" description="Helical" evidence="21">
    <location>
        <begin position="68"/>
        <end position="88"/>
    </location>
</feature>
<dbReference type="InterPro" id="IPR003594">
    <property type="entry name" value="HATPase_dom"/>
</dbReference>
<comment type="subcellular location">
    <subcellularLocation>
        <location evidence="4">Cell membrane</location>
        <topology evidence="4">Multi-pass membrane protein</topology>
    </subcellularLocation>
    <subcellularLocation>
        <location evidence="3">Cytoplasm</location>
    </subcellularLocation>
</comment>
<gene>
    <name evidence="23" type="ordered locus">BLASA_2808</name>
</gene>
<evidence type="ECO:0000256" key="5">
    <source>
        <dbReference type="ARBA" id="ARBA00012438"/>
    </source>
</evidence>
<name>H6RKR3_BLASD</name>
<evidence type="ECO:0000256" key="11">
    <source>
        <dbReference type="ARBA" id="ARBA00022692"/>
    </source>
</evidence>
<evidence type="ECO:0000256" key="14">
    <source>
        <dbReference type="ARBA" id="ARBA00022989"/>
    </source>
</evidence>
<evidence type="ECO:0000256" key="1">
    <source>
        <dbReference type="ARBA" id="ARBA00000085"/>
    </source>
</evidence>
<keyword evidence="24" id="KW-1185">Reference proteome</keyword>
<feature type="transmembrane region" description="Helical" evidence="21">
    <location>
        <begin position="283"/>
        <end position="305"/>
    </location>
</feature>
<dbReference type="RefSeq" id="WP_014376562.1">
    <property type="nucleotide sequence ID" value="NC_016943.1"/>
</dbReference>
<evidence type="ECO:0000256" key="3">
    <source>
        <dbReference type="ARBA" id="ARBA00004496"/>
    </source>
</evidence>
<evidence type="ECO:0000256" key="19">
    <source>
        <dbReference type="ARBA" id="ARBA00024827"/>
    </source>
</evidence>
<dbReference type="PANTHER" id="PTHR24421">
    <property type="entry name" value="NITRATE/NITRITE SENSOR PROTEIN NARX-RELATED"/>
    <property type="match status" value="1"/>
</dbReference>
<dbReference type="InterPro" id="IPR005467">
    <property type="entry name" value="His_kinase_dom"/>
</dbReference>
<feature type="transmembrane region" description="Helical" evidence="21">
    <location>
        <begin position="251"/>
        <end position="271"/>
    </location>
</feature>
<keyword evidence="15" id="KW-0408">Iron</keyword>
<organism evidence="23 24">
    <name type="scientific">Blastococcus saxobsidens (strain DD2)</name>
    <dbReference type="NCBI Taxonomy" id="1146883"/>
    <lineage>
        <taxon>Bacteria</taxon>
        <taxon>Bacillati</taxon>
        <taxon>Actinomycetota</taxon>
        <taxon>Actinomycetes</taxon>
        <taxon>Geodermatophilales</taxon>
        <taxon>Geodermatophilaceae</taxon>
        <taxon>Blastococcus</taxon>
    </lineage>
</organism>
<dbReference type="KEGG" id="bsd:BLASA_2808"/>
<dbReference type="eggNOG" id="COG4585">
    <property type="taxonomic scope" value="Bacteria"/>
</dbReference>
<evidence type="ECO:0000256" key="9">
    <source>
        <dbReference type="ARBA" id="ARBA00022490"/>
    </source>
</evidence>
<dbReference type="GO" id="GO:0005886">
    <property type="term" value="C:plasma membrane"/>
    <property type="evidence" value="ECO:0007669"/>
    <property type="project" value="UniProtKB-SubCell"/>
</dbReference>
<feature type="transmembrane region" description="Helical" evidence="21">
    <location>
        <begin position="138"/>
        <end position="157"/>
    </location>
</feature>
<evidence type="ECO:0000313" key="24">
    <source>
        <dbReference type="Proteomes" id="UP000007517"/>
    </source>
</evidence>
<dbReference type="PANTHER" id="PTHR24421:SF37">
    <property type="entry name" value="SENSOR HISTIDINE KINASE NARS"/>
    <property type="match status" value="1"/>
</dbReference>
<dbReference type="OrthoDB" id="227596at2"/>
<dbReference type="Proteomes" id="UP000007517">
    <property type="component" value="Chromosome"/>
</dbReference>
<evidence type="ECO:0000256" key="16">
    <source>
        <dbReference type="ARBA" id="ARBA00023012"/>
    </source>
</evidence>
<feature type="transmembrane region" description="Helical" evidence="21">
    <location>
        <begin position="39"/>
        <end position="61"/>
    </location>
</feature>
<sequence length="670" mass="69091">MELTARGTAVVASTATAVALACAGTAAWPGLLDAEAGSVAGWAKPVLLAAIMAGVGAVLTTARPRNPLGWLALADALLFGAAALGAQWTRHAPDGDRGSAVAWAAWTADRFSAFLVVGVLLLLLLLPDGRLPSRRWRPVVGAVVTLQCVAVGAFATVRGPAAAPDTSLPGYTLQLPNPVGVLPPGLAGRLDGLDTVLLQLPLLLGLVATVVRLRRAAAEERVRVVGVLLAASTFVLLVVIGHAWWPQLADAFDVLAGALLALQLTATVLGRRPRLVAVLVRQAFVHTVLTVVVGGVAIGIGILLTRRGADLPAFGTAVIAGGTALALSPFRARLARLVHRLLYGDLADPYRALQRLAEQTHREPSIDMVLGGLAASAAASLRAPWSAASAGGCVGTWGHRPADGTEAGADLLHGSIRLGALSVGLGPGRRLGTDERRLLAELGRHGGVAVQAALLAEDVRAGRQRLVVAREEERRRLRRDLHDEVGPTLAGLAMQLGALRPLLHADPAAAADRLLRLQDAAASALETVRRVSHGLRPPALDELGLAGALRQLAESLGLRVSVVAPDAPRPPAAVEVAGYLIAAEALHNVARHAGSPDVEVSVRRTGGDVELRIRDAGTGVEPGRPAGVGLQAMRERADELGGNVVVESVPGRGTTVTARLPIGAGHEVPA</sequence>
<keyword evidence="18 21" id="KW-0472">Membrane</keyword>
<evidence type="ECO:0000256" key="20">
    <source>
        <dbReference type="ARBA" id="ARBA00030800"/>
    </source>
</evidence>
<keyword evidence="13 23" id="KW-0418">Kinase</keyword>
<evidence type="ECO:0000256" key="8">
    <source>
        <dbReference type="ARBA" id="ARBA00022485"/>
    </source>
</evidence>